<dbReference type="Proteomes" id="UP000831701">
    <property type="component" value="Chromosome 10"/>
</dbReference>
<dbReference type="EMBL" id="CM041540">
    <property type="protein sequence ID" value="KAI3366946.1"/>
    <property type="molecule type" value="Genomic_DNA"/>
</dbReference>
<reference evidence="1" key="1">
    <citation type="submission" date="2022-04" db="EMBL/GenBank/DDBJ databases">
        <title>Jade perch genome.</title>
        <authorList>
            <person name="Chao B."/>
        </authorList>
    </citation>
    <scope>NUCLEOTIDE SEQUENCE</scope>
    <source>
        <strain evidence="1">CB-2022</strain>
    </source>
</reference>
<protein>
    <submittedName>
        <fullName evidence="1">Uncharacterized protein</fullName>
    </submittedName>
</protein>
<accession>A0ACB8WGS2</accession>
<gene>
    <name evidence="1" type="ORF">L3Q82_009593</name>
</gene>
<feature type="non-terminal residue" evidence="1">
    <location>
        <position position="1"/>
    </location>
</feature>
<proteinExistence type="predicted"/>
<comment type="caution">
    <text evidence="1">The sequence shown here is derived from an EMBL/GenBank/DDBJ whole genome shotgun (WGS) entry which is preliminary data.</text>
</comment>
<keyword evidence="2" id="KW-1185">Reference proteome</keyword>
<evidence type="ECO:0000313" key="1">
    <source>
        <dbReference type="EMBL" id="KAI3366946.1"/>
    </source>
</evidence>
<sequence length="1414" mass="159766">FQHRMTSAIYFRGVSTDSDMHHDYCFRRFHSPKDALEERLLLDSITWPDTPVLPSPFSLEQTSDPAHSTFTILSGRRGGQWHVGDQLEALIKMYDFQGRPKKSGGDVLLARLHNPTLGAGVAGQVVDHLNGSYSAVFSLLWEGSAQVEVTLVHPSEAVTVLRRLTSEQPDRIYFQSLFRSGSVSQTTTCNICLRPTQQPLCNYTDLHTGEPWFCYKPDNLSCDARIIHRAGGYTQKLKDKEEKLFQSGVNMKVSIRASGPASVTVLPKKEGQPELRSSSVQSGPSGYYYQDVWQSLGGSTVRQFKTSSDISQCLKGKVIHMYGDSTVRQWFDYLKAALPDLKQFDLHSERQSGPFMTLDYANNILVTFRCHGPPIRIENTYISQLRYIANEIDGIKGGTNTVVIFGIWAHFGNFPFEVYIRRLQSIRRAVVRLLDRAPGTLVVIRTGNPKALILSSALNNSDWYALQLDRLLRAMFQGLNVRLVDAWEMTLAHHLPHNLHPPPPIIKNMINVGTAHRMIMWMESNNTRRRHGWCTNCTFVNSHCSEAIEHMTVKCGQCRPHYLPCEFTAVYLLWLFTSRRVLDANEALKELHNNISSLQHRYLEAFYMVVGDFNHVNLTDTLPKFYQHVTIPTRGNNTLDRVYTNKRDAYRAVPHPHPLGFSDHISIMLVPAYRPLLRCHTPIHRGPSPCGPVMLSPHCRIVSSAQTGRSSGRAAVREGEVDLEDYTSAVLGYIKQVHRRTSPAPGQDPSLPDVLNNFYARFDDLNTSHSTRFTPLHQEKSTLSLTAAEGRRTLQRINLGKAAGPDNISGQVLKVAVPTCLKTATIIPIPKTQTADYRQEVEHLEGWCRQNNLCINVKKTKEMIVDFRRGRHLPPPLSPASGKQRQSSKSPTKLIYRNVLYFMRYNITYCKVSALLQTKTETIMKVIMDLPKYSTIFLCVAVFVLIFALRNMDFLEFQHKVTSTIFFPRVSTDPDKHHDFCTSDLLSPKDALEERLLLDSITWPETPVLPSPFSLEQTSDPAHSTFTILSGRRGGQWHVGDQLEALIKMYDFQGRPKNSGGDVLLARLHNLKLGAGVAGQVVDHLNGSYSAVFSLLWEGSAQVEVKLNTMMMLNVIVLISEKRLEKQMCIGDITLHMFFFSGVNMKVSIRASGPASVTVLSKQEGQPELRSSSVQSGPSGYYYQDVWQSLGGSTVRQFKTSSDISQCLKGKVIHMYGDSTVRQWFDYLKAALPDLKQFDLHSERQSGPFMTLDYANNILVTFRCHGPPIRIENTYISQLRYIANEIDGIKGGTNTVVIFGIWAHFGSFPFEVYIQRLQSIRRAVVRLLDRAPGTLVIIRTGNPKAMTLYVTLNNSDWYALQLDRLLRAMFQGLNVRLVDAWEMTLAHHLPHNLHPPPPIIKNMINVILSYICPQ</sequence>
<organism evidence="1 2">
    <name type="scientific">Scortum barcoo</name>
    <name type="common">barcoo grunter</name>
    <dbReference type="NCBI Taxonomy" id="214431"/>
    <lineage>
        <taxon>Eukaryota</taxon>
        <taxon>Metazoa</taxon>
        <taxon>Chordata</taxon>
        <taxon>Craniata</taxon>
        <taxon>Vertebrata</taxon>
        <taxon>Euteleostomi</taxon>
        <taxon>Actinopterygii</taxon>
        <taxon>Neopterygii</taxon>
        <taxon>Teleostei</taxon>
        <taxon>Neoteleostei</taxon>
        <taxon>Acanthomorphata</taxon>
        <taxon>Eupercaria</taxon>
        <taxon>Centrarchiformes</taxon>
        <taxon>Terapontoidei</taxon>
        <taxon>Terapontidae</taxon>
        <taxon>Scortum</taxon>
    </lineage>
</organism>
<evidence type="ECO:0000313" key="2">
    <source>
        <dbReference type="Proteomes" id="UP000831701"/>
    </source>
</evidence>
<name>A0ACB8WGS2_9TELE</name>